<dbReference type="InterPro" id="IPR048703">
    <property type="entry name" value="Tnp_Tc3-like_HTH"/>
</dbReference>
<keyword evidence="5" id="KW-1185">Reference proteome</keyword>
<comment type="subcellular location">
    <subcellularLocation>
        <location evidence="1">Nucleus</location>
    </subcellularLocation>
</comment>
<dbReference type="InterPro" id="IPR038717">
    <property type="entry name" value="Tc1-like_DDE_dom"/>
</dbReference>
<dbReference type="Pfam" id="PF21517">
    <property type="entry name" value="HTH_Tnp_Tc3_2_like"/>
    <property type="match status" value="1"/>
</dbReference>
<evidence type="ECO:0000313" key="6">
    <source>
        <dbReference type="WBParaSite" id="ACRNAN_scaffold8967.g11767.t1"/>
    </source>
</evidence>
<name>A0A914EKB6_9BILA</name>
<evidence type="ECO:0000313" key="5">
    <source>
        <dbReference type="Proteomes" id="UP000887540"/>
    </source>
</evidence>
<dbReference type="GO" id="GO:0005634">
    <property type="term" value="C:nucleus"/>
    <property type="evidence" value="ECO:0007669"/>
    <property type="project" value="UniProtKB-SubCell"/>
</dbReference>
<sequence>MPRGKSLTEREIGQIEAFHSEGLGIREIARKINRSHNLVMNWLEKQENYGKKNKKRGRKKKLSKRDERQIIRKVSNTTKSCAEIKQELGLDVHRQTVWRTIDKNPNISRQKMNKAPRLEPVHIRGRLEFARNNMGRQWNLVIFSDEKKFNLDGPDGLNSYWRDLRKEPRYFSRRNYGGPRGLVSQSLTIFATLPPSPKWPSRSPDLNPIENLWGIMVRRIYDDNRQYQTVDELKEAILQAWNSIPEEIIQNLVASMQNRVFQVINRSGHVTDY</sequence>
<dbReference type="Gene3D" id="1.10.10.60">
    <property type="entry name" value="Homeodomain-like"/>
    <property type="match status" value="1"/>
</dbReference>
<evidence type="ECO:0000259" key="2">
    <source>
        <dbReference type="Pfam" id="PF13358"/>
    </source>
</evidence>
<accession>A0A914EKB6</accession>
<reference evidence="6" key="1">
    <citation type="submission" date="2022-11" db="UniProtKB">
        <authorList>
            <consortium name="WormBaseParasite"/>
        </authorList>
    </citation>
    <scope>IDENTIFICATION</scope>
</reference>
<dbReference type="Proteomes" id="UP000887540">
    <property type="component" value="Unplaced"/>
</dbReference>
<dbReference type="InterPro" id="IPR025246">
    <property type="entry name" value="IS30-like_HTH"/>
</dbReference>
<evidence type="ECO:0000259" key="4">
    <source>
        <dbReference type="Pfam" id="PF21517"/>
    </source>
</evidence>
<evidence type="ECO:0000259" key="3">
    <source>
        <dbReference type="Pfam" id="PF13936"/>
    </source>
</evidence>
<dbReference type="PANTHER" id="PTHR23022:SF129">
    <property type="entry name" value="TRANSPOSABLE ELEMENT TC3 TRANSPOSASE"/>
    <property type="match status" value="1"/>
</dbReference>
<dbReference type="Gene3D" id="3.30.420.10">
    <property type="entry name" value="Ribonuclease H-like superfamily/Ribonuclease H"/>
    <property type="match status" value="2"/>
</dbReference>
<dbReference type="Gene3D" id="1.10.10.10">
    <property type="entry name" value="Winged helix-like DNA-binding domain superfamily/Winged helix DNA-binding domain"/>
    <property type="match status" value="1"/>
</dbReference>
<dbReference type="Pfam" id="PF13358">
    <property type="entry name" value="DDE_3"/>
    <property type="match status" value="1"/>
</dbReference>
<evidence type="ECO:0000256" key="1">
    <source>
        <dbReference type="ARBA" id="ARBA00004123"/>
    </source>
</evidence>
<dbReference type="AlphaFoldDB" id="A0A914EKB6"/>
<dbReference type="InterPro" id="IPR009057">
    <property type="entry name" value="Homeodomain-like_sf"/>
</dbReference>
<dbReference type="PANTHER" id="PTHR23022">
    <property type="entry name" value="TRANSPOSABLE ELEMENT-RELATED"/>
    <property type="match status" value="1"/>
</dbReference>
<dbReference type="WBParaSite" id="ACRNAN_scaffold8967.g11767.t1">
    <property type="protein sequence ID" value="ACRNAN_scaffold8967.g11767.t1"/>
    <property type="gene ID" value="ACRNAN_scaffold8967.g11767"/>
</dbReference>
<dbReference type="GO" id="GO:0003676">
    <property type="term" value="F:nucleic acid binding"/>
    <property type="evidence" value="ECO:0007669"/>
    <property type="project" value="InterPro"/>
</dbReference>
<organism evidence="5 6">
    <name type="scientific">Acrobeloides nanus</name>
    <dbReference type="NCBI Taxonomy" id="290746"/>
    <lineage>
        <taxon>Eukaryota</taxon>
        <taxon>Metazoa</taxon>
        <taxon>Ecdysozoa</taxon>
        <taxon>Nematoda</taxon>
        <taxon>Chromadorea</taxon>
        <taxon>Rhabditida</taxon>
        <taxon>Tylenchina</taxon>
        <taxon>Cephalobomorpha</taxon>
        <taxon>Cephaloboidea</taxon>
        <taxon>Cephalobidae</taxon>
        <taxon>Acrobeloides</taxon>
    </lineage>
</organism>
<feature type="domain" description="Transposable element Tc3 transposase-like DNA-binding HTH" evidence="4">
    <location>
        <begin position="65"/>
        <end position="103"/>
    </location>
</feature>
<proteinExistence type="predicted"/>
<dbReference type="InterPro" id="IPR036397">
    <property type="entry name" value="RNaseH_sf"/>
</dbReference>
<dbReference type="Pfam" id="PF13936">
    <property type="entry name" value="HTH_38"/>
    <property type="match status" value="1"/>
</dbReference>
<dbReference type="InterPro" id="IPR052338">
    <property type="entry name" value="Transposase_5"/>
</dbReference>
<dbReference type="InterPro" id="IPR036388">
    <property type="entry name" value="WH-like_DNA-bd_sf"/>
</dbReference>
<feature type="domain" description="Transposase IS30-like HTH" evidence="3">
    <location>
        <begin position="3"/>
        <end position="43"/>
    </location>
</feature>
<dbReference type="SUPFAM" id="SSF46689">
    <property type="entry name" value="Homeodomain-like"/>
    <property type="match status" value="1"/>
</dbReference>
<feature type="domain" description="Tc1-like transposase DDE" evidence="2">
    <location>
        <begin position="198"/>
        <end position="234"/>
    </location>
</feature>
<protein>
    <submittedName>
        <fullName evidence="6">Transposase</fullName>
    </submittedName>
</protein>